<feature type="transmembrane region" description="Helical" evidence="6">
    <location>
        <begin position="218"/>
        <end position="240"/>
    </location>
</feature>
<feature type="transmembrane region" description="Helical" evidence="6">
    <location>
        <begin position="247"/>
        <end position="268"/>
    </location>
</feature>
<evidence type="ECO:0000256" key="4">
    <source>
        <dbReference type="ARBA" id="ARBA00022989"/>
    </source>
</evidence>
<evidence type="ECO:0000256" key="1">
    <source>
        <dbReference type="ARBA" id="ARBA00004141"/>
    </source>
</evidence>
<evidence type="ECO:0000256" key="2">
    <source>
        <dbReference type="ARBA" id="ARBA00007362"/>
    </source>
</evidence>
<comment type="subcellular location">
    <subcellularLocation>
        <location evidence="1">Membrane</location>
        <topology evidence="1">Multi-pass membrane protein</topology>
    </subcellularLocation>
</comment>
<dbReference type="FunCoup" id="A0A1B4XC81">
    <property type="interactions" value="337"/>
</dbReference>
<reference evidence="8 9" key="1">
    <citation type="submission" date="2015-05" db="EMBL/GenBank/DDBJ databases">
        <title>Complete genome sequence of a sulfur-oxidizing gammaproteobacterium strain HA5.</title>
        <authorList>
            <person name="Miura A."/>
            <person name="Kojima H."/>
            <person name="Fukui M."/>
        </authorList>
    </citation>
    <scope>NUCLEOTIDE SEQUENCE [LARGE SCALE GENOMIC DNA]</scope>
    <source>
        <strain evidence="8 9">HA5</strain>
    </source>
</reference>
<dbReference type="EMBL" id="AP014879">
    <property type="protein sequence ID" value="BAV32428.1"/>
    <property type="molecule type" value="Genomic_DNA"/>
</dbReference>
<feature type="domain" description="EamA" evidence="7">
    <location>
        <begin position="10"/>
        <end position="144"/>
    </location>
</feature>
<dbReference type="AlphaFoldDB" id="A0A1B4XC81"/>
<keyword evidence="4 6" id="KW-1133">Transmembrane helix</keyword>
<comment type="similarity">
    <text evidence="2">Belongs to the EamA transporter family.</text>
</comment>
<evidence type="ECO:0000313" key="8">
    <source>
        <dbReference type="EMBL" id="BAV32428.1"/>
    </source>
</evidence>
<accession>A0A1B4XC81</accession>
<evidence type="ECO:0000313" key="9">
    <source>
        <dbReference type="Proteomes" id="UP000243180"/>
    </source>
</evidence>
<keyword evidence="9" id="KW-1185">Reference proteome</keyword>
<feature type="transmembrane region" description="Helical" evidence="6">
    <location>
        <begin position="98"/>
        <end position="118"/>
    </location>
</feature>
<feature type="transmembrane region" description="Helical" evidence="6">
    <location>
        <begin position="39"/>
        <end position="59"/>
    </location>
</feature>
<dbReference type="PANTHER" id="PTHR32322">
    <property type="entry name" value="INNER MEMBRANE TRANSPORTER"/>
    <property type="match status" value="1"/>
</dbReference>
<feature type="transmembrane region" description="Helical" evidence="6">
    <location>
        <begin position="125"/>
        <end position="145"/>
    </location>
</feature>
<evidence type="ECO:0000259" key="7">
    <source>
        <dbReference type="Pfam" id="PF00892"/>
    </source>
</evidence>
<keyword evidence="5 6" id="KW-0472">Membrane</keyword>
<dbReference type="Pfam" id="PF00892">
    <property type="entry name" value="EamA"/>
    <property type="match status" value="2"/>
</dbReference>
<evidence type="ECO:0000256" key="6">
    <source>
        <dbReference type="SAM" id="Phobius"/>
    </source>
</evidence>
<feature type="transmembrane region" description="Helical" evidence="6">
    <location>
        <begin position="71"/>
        <end position="92"/>
    </location>
</feature>
<organism evidence="8 9">
    <name type="scientific">Sulfuricaulis limicola</name>
    <dbReference type="NCBI Taxonomy" id="1620215"/>
    <lineage>
        <taxon>Bacteria</taxon>
        <taxon>Pseudomonadati</taxon>
        <taxon>Pseudomonadota</taxon>
        <taxon>Gammaproteobacteria</taxon>
        <taxon>Acidiferrobacterales</taxon>
        <taxon>Acidiferrobacteraceae</taxon>
        <taxon>Sulfuricaulis</taxon>
    </lineage>
</organism>
<dbReference type="SUPFAM" id="SSF103481">
    <property type="entry name" value="Multidrug resistance efflux transporter EmrE"/>
    <property type="match status" value="2"/>
</dbReference>
<dbReference type="InParanoid" id="A0A1B4XC81"/>
<dbReference type="GO" id="GO:0016020">
    <property type="term" value="C:membrane"/>
    <property type="evidence" value="ECO:0007669"/>
    <property type="project" value="UniProtKB-SubCell"/>
</dbReference>
<keyword evidence="3 6" id="KW-0812">Transmembrane</keyword>
<dbReference type="RefSeq" id="WP_096359109.1">
    <property type="nucleotide sequence ID" value="NZ_AP014879.1"/>
</dbReference>
<feature type="transmembrane region" description="Helical" evidence="6">
    <location>
        <begin position="274"/>
        <end position="293"/>
    </location>
</feature>
<dbReference type="Gene3D" id="1.10.3730.20">
    <property type="match status" value="1"/>
</dbReference>
<feature type="domain" description="EamA" evidence="7">
    <location>
        <begin position="159"/>
        <end position="291"/>
    </location>
</feature>
<dbReference type="InterPro" id="IPR000620">
    <property type="entry name" value="EamA_dom"/>
</dbReference>
<name>A0A1B4XC81_9GAMM</name>
<sequence>MEHDARWRWKVIIAFAAVYIIWGSTYLAIRVGVQQLPPALFAGSRFVVAGILLALYARLSGQKFPTHFREWRTIAITALFMLVGANGLVVWGEQWVPSNQAALIVATTALWLAGFGTLGTHGQKLGTRTVLGLTVGFFGVAMLMLPEKGFSLEHFGAQLAVLAACPLWAAGSMVAKRSHLSTPPLMVAAMQSLIAGIVFCGFGFSLGEAARWSWSTEAMAALAFLIVFGSCFAYAAYIWLLHEVSPAALGTYAYINPLVAVVLGWLVLQETLNANQLAGMVVILIGVMLVSIARPKALAAPSQRS</sequence>
<dbReference type="InterPro" id="IPR050638">
    <property type="entry name" value="AA-Vitamin_Transporters"/>
</dbReference>
<evidence type="ECO:0000256" key="5">
    <source>
        <dbReference type="ARBA" id="ARBA00023136"/>
    </source>
</evidence>
<evidence type="ECO:0000256" key="3">
    <source>
        <dbReference type="ARBA" id="ARBA00022692"/>
    </source>
</evidence>
<feature type="transmembrane region" description="Helical" evidence="6">
    <location>
        <begin position="12"/>
        <end position="33"/>
    </location>
</feature>
<dbReference type="InterPro" id="IPR037185">
    <property type="entry name" value="EmrE-like"/>
</dbReference>
<feature type="transmembrane region" description="Helical" evidence="6">
    <location>
        <begin position="187"/>
        <end position="206"/>
    </location>
</feature>
<dbReference type="KEGG" id="slim:SCL_0104"/>
<protein>
    <recommendedName>
        <fullName evidence="7">EamA domain-containing protein</fullName>
    </recommendedName>
</protein>
<dbReference type="Proteomes" id="UP000243180">
    <property type="component" value="Chromosome"/>
</dbReference>
<gene>
    <name evidence="8" type="ORF">SCL_0104</name>
</gene>
<dbReference type="OrthoDB" id="9812547at2"/>
<dbReference type="PANTHER" id="PTHR32322:SF2">
    <property type="entry name" value="EAMA DOMAIN-CONTAINING PROTEIN"/>
    <property type="match status" value="1"/>
</dbReference>
<proteinExistence type="inferred from homology"/>